<dbReference type="CDD" id="cd00082">
    <property type="entry name" value="HisKA"/>
    <property type="match status" value="1"/>
</dbReference>
<dbReference type="SMART" id="SM00086">
    <property type="entry name" value="PAC"/>
    <property type="match status" value="4"/>
</dbReference>
<dbReference type="EMBL" id="JAAQOM010000013">
    <property type="protein sequence ID" value="NIA56065.1"/>
    <property type="molecule type" value="Genomic_DNA"/>
</dbReference>
<feature type="domain" description="Histidine kinase" evidence="7">
    <location>
        <begin position="669"/>
        <end position="887"/>
    </location>
</feature>
<dbReference type="Gene3D" id="3.30.565.10">
    <property type="entry name" value="Histidine kinase-like ATPase, C-terminal domain"/>
    <property type="match status" value="1"/>
</dbReference>
<dbReference type="SMART" id="SM00387">
    <property type="entry name" value="HATPase_c"/>
    <property type="match status" value="1"/>
</dbReference>
<dbReference type="InterPro" id="IPR001610">
    <property type="entry name" value="PAC"/>
</dbReference>
<dbReference type="Pfam" id="PF00072">
    <property type="entry name" value="Response_reg"/>
    <property type="match status" value="1"/>
</dbReference>
<evidence type="ECO:0000313" key="12">
    <source>
        <dbReference type="Proteomes" id="UP000716322"/>
    </source>
</evidence>
<dbReference type="SMART" id="SM00388">
    <property type="entry name" value="HisKA"/>
    <property type="match status" value="1"/>
</dbReference>
<evidence type="ECO:0000259" key="8">
    <source>
        <dbReference type="PROSITE" id="PS50110"/>
    </source>
</evidence>
<sequence>MTEPAGSPDAPGLDFRLLFEATPVPYLVLAPDFTMVAANEARLRATMTTREHIVGRNLFDVFPDNPADPGATGVTNLRASLTRVLQTRQPDIMPIQKYDIPKDGSAGGEFEVHYWKPLNSPVLDAAGNVVYIIHAVEDVTEQVMKQRAAEAGEARFRQIADAMPQMVWSALPDGYHDYYNRRHYEFAGVSPDETIGQDWGAIIHPDDLPRTRQAWAHCLATGEPYKIEYRLRHHAGDYRWMLARALPIRNAGGDIERWMGTCTDINDQKIMEAELLNARLRLEGTLTAAEIGTWTWDIQADRIHADRNFANMFQMSEELADGAPLGAYLDAIHPDDRPGVEADIAASLASGKPYQYYFRVRQRDGGVRHVHARGKIDPAPDGKPAWMPGVVLDITQQRLAEEARLRTEFQFRTIAESSVIGIMQYRYDGTLVNANDALLRMLGYTREEFESNGLSWRQLTPPEWEEADRNSLGTLQAKGSVEAYEKEYFRKDGSRLPVYVGAANYRGNREEGIGYILDISESKKAQAALRESEIQFRTLAENIPQLAWMANSDGAIFWYNNRWFEFTGMTLEDMQGWGWQKVHHPDFMEAVRAKYYEQIVERQVAWEDLFPLRGANGEYRWFLSRAVPIRDRDGRITRWFGTNTDITIQREAEEALALANRRKDEFLAMLAHELRNPLAPISAAAELLGRASADTEVVKKYGAIIARQVRHMTDIVDDLLDVSRVTRGLVSIEKAELDIKDAVHGAIEQAKPLIESRGHTLAVRLAPEAAVVLGDRTRLIQVLTNLLNNAAKYTPLGGHITLRLDIDERCVRVDIADDGIGMDATFLPHVFDLFTQAERTPDRSQGGLGLGLALARSIMSLHGGSVTAHSDGPGKGSTFTLALPLMRKEPDAVRGSAAAIQDGPAQRPLHLLVVDDNADAAESLAALLQTQGHAVTIRHDAHGALEEAGSATPDALILDIGLPDMDGYELSRRLHAMPETSHATYIALTGYGQAHDRVLAKAAGFQHYFVKPIDMTALRRVLADVAPAAMPRG</sequence>
<dbReference type="InterPro" id="IPR005467">
    <property type="entry name" value="His_kinase_dom"/>
</dbReference>
<dbReference type="CDD" id="cd17580">
    <property type="entry name" value="REC_2_DhkD-like"/>
    <property type="match status" value="1"/>
</dbReference>
<feature type="modified residue" description="4-aspartylphosphate" evidence="6">
    <location>
        <position position="959"/>
    </location>
</feature>
<feature type="domain" description="PAC" evidence="10">
    <location>
        <begin position="606"/>
        <end position="658"/>
    </location>
</feature>
<dbReference type="Pfam" id="PF08448">
    <property type="entry name" value="PAS_4"/>
    <property type="match status" value="1"/>
</dbReference>
<dbReference type="PRINTS" id="PR00344">
    <property type="entry name" value="BCTRLSENSOR"/>
</dbReference>
<keyword evidence="3 6" id="KW-0597">Phosphoprotein</keyword>
<gene>
    <name evidence="11" type="ORF">HAV22_20745</name>
</gene>
<dbReference type="Gene3D" id="1.10.287.130">
    <property type="match status" value="1"/>
</dbReference>
<dbReference type="SMART" id="SM00448">
    <property type="entry name" value="REC"/>
    <property type="match status" value="1"/>
</dbReference>
<comment type="caution">
    <text evidence="11">The sequence shown here is derived from an EMBL/GenBank/DDBJ whole genome shotgun (WGS) entry which is preliminary data.</text>
</comment>
<dbReference type="InterPro" id="IPR001789">
    <property type="entry name" value="Sig_transdc_resp-reg_receiver"/>
</dbReference>
<dbReference type="InterPro" id="IPR036890">
    <property type="entry name" value="HATPase_C_sf"/>
</dbReference>
<feature type="domain" description="PAS" evidence="9">
    <location>
        <begin position="152"/>
        <end position="222"/>
    </location>
</feature>
<evidence type="ECO:0000259" key="10">
    <source>
        <dbReference type="PROSITE" id="PS50113"/>
    </source>
</evidence>
<evidence type="ECO:0000259" key="9">
    <source>
        <dbReference type="PROSITE" id="PS50112"/>
    </source>
</evidence>
<dbReference type="Pfam" id="PF02518">
    <property type="entry name" value="HATPase_c"/>
    <property type="match status" value="1"/>
</dbReference>
<dbReference type="RefSeq" id="WP_166861666.1">
    <property type="nucleotide sequence ID" value="NZ_JAAQOM010000013.1"/>
</dbReference>
<dbReference type="CDD" id="cd00130">
    <property type="entry name" value="PAS"/>
    <property type="match status" value="4"/>
</dbReference>
<dbReference type="Pfam" id="PF13426">
    <property type="entry name" value="PAS_9"/>
    <property type="match status" value="1"/>
</dbReference>
<dbReference type="InterPro" id="IPR003661">
    <property type="entry name" value="HisK_dim/P_dom"/>
</dbReference>
<dbReference type="InterPro" id="IPR013656">
    <property type="entry name" value="PAS_4"/>
</dbReference>
<organism evidence="11 12">
    <name type="scientific">Telluria antibiotica</name>
    <dbReference type="NCBI Taxonomy" id="2717319"/>
    <lineage>
        <taxon>Bacteria</taxon>
        <taxon>Pseudomonadati</taxon>
        <taxon>Pseudomonadota</taxon>
        <taxon>Betaproteobacteria</taxon>
        <taxon>Burkholderiales</taxon>
        <taxon>Oxalobacteraceae</taxon>
        <taxon>Telluria group</taxon>
        <taxon>Telluria</taxon>
    </lineage>
</organism>
<dbReference type="PROSITE" id="PS50112">
    <property type="entry name" value="PAS"/>
    <property type="match status" value="3"/>
</dbReference>
<dbReference type="InterPro" id="IPR000700">
    <property type="entry name" value="PAS-assoc_C"/>
</dbReference>
<feature type="domain" description="Response regulatory" evidence="8">
    <location>
        <begin position="910"/>
        <end position="1026"/>
    </location>
</feature>
<dbReference type="InterPro" id="IPR004358">
    <property type="entry name" value="Sig_transdc_His_kin-like_C"/>
</dbReference>
<feature type="domain" description="PAC" evidence="10">
    <location>
        <begin position="354"/>
        <end position="406"/>
    </location>
</feature>
<dbReference type="InterPro" id="IPR036097">
    <property type="entry name" value="HisK_dim/P_sf"/>
</dbReference>
<dbReference type="InterPro" id="IPR052162">
    <property type="entry name" value="Sensor_kinase/Photoreceptor"/>
</dbReference>
<dbReference type="SUPFAM" id="SSF55874">
    <property type="entry name" value="ATPase domain of HSP90 chaperone/DNA topoisomerase II/histidine kinase"/>
    <property type="match status" value="1"/>
</dbReference>
<dbReference type="InterPro" id="IPR011006">
    <property type="entry name" value="CheY-like_superfamily"/>
</dbReference>
<dbReference type="EC" id="2.7.13.3" evidence="2"/>
<dbReference type="Gene3D" id="3.40.50.2300">
    <property type="match status" value="1"/>
</dbReference>
<evidence type="ECO:0000256" key="2">
    <source>
        <dbReference type="ARBA" id="ARBA00012438"/>
    </source>
</evidence>
<dbReference type="InterPro" id="IPR003594">
    <property type="entry name" value="HATPase_dom"/>
</dbReference>
<evidence type="ECO:0000256" key="5">
    <source>
        <dbReference type="ARBA" id="ARBA00022777"/>
    </source>
</evidence>
<dbReference type="Pfam" id="PF00512">
    <property type="entry name" value="HisKA"/>
    <property type="match status" value="1"/>
</dbReference>
<dbReference type="SUPFAM" id="SSF55785">
    <property type="entry name" value="PYP-like sensor domain (PAS domain)"/>
    <property type="match status" value="5"/>
</dbReference>
<dbReference type="PANTHER" id="PTHR43304">
    <property type="entry name" value="PHYTOCHROME-LIKE PROTEIN CPH1"/>
    <property type="match status" value="1"/>
</dbReference>
<reference evidence="11 12" key="1">
    <citation type="submission" date="2020-03" db="EMBL/GenBank/DDBJ databases">
        <title>Genome sequence of strain Massilia sp. TW-1.</title>
        <authorList>
            <person name="Chaudhary D.K."/>
        </authorList>
    </citation>
    <scope>NUCLEOTIDE SEQUENCE [LARGE SCALE GENOMIC DNA]</scope>
    <source>
        <strain evidence="11 12">TW-1</strain>
    </source>
</reference>
<evidence type="ECO:0000259" key="7">
    <source>
        <dbReference type="PROSITE" id="PS50109"/>
    </source>
</evidence>
<dbReference type="PROSITE" id="PS50113">
    <property type="entry name" value="PAC"/>
    <property type="match status" value="3"/>
</dbReference>
<evidence type="ECO:0000313" key="11">
    <source>
        <dbReference type="EMBL" id="NIA56065.1"/>
    </source>
</evidence>
<dbReference type="InterPro" id="IPR000014">
    <property type="entry name" value="PAS"/>
</dbReference>
<dbReference type="InterPro" id="IPR013655">
    <property type="entry name" value="PAS_fold_3"/>
</dbReference>
<dbReference type="NCBIfam" id="TIGR00229">
    <property type="entry name" value="sensory_box"/>
    <property type="match status" value="4"/>
</dbReference>
<dbReference type="SUPFAM" id="SSF47384">
    <property type="entry name" value="Homodimeric domain of signal transducing histidine kinase"/>
    <property type="match status" value="1"/>
</dbReference>
<dbReference type="Gene3D" id="3.30.450.20">
    <property type="entry name" value="PAS domain"/>
    <property type="match status" value="5"/>
</dbReference>
<dbReference type="Gene3D" id="2.10.70.100">
    <property type="match status" value="1"/>
</dbReference>
<accession>A0ABX0PJA1</accession>
<dbReference type="Proteomes" id="UP000716322">
    <property type="component" value="Unassembled WGS sequence"/>
</dbReference>
<proteinExistence type="predicted"/>
<keyword evidence="12" id="KW-1185">Reference proteome</keyword>
<dbReference type="CDD" id="cd00075">
    <property type="entry name" value="HATPase"/>
    <property type="match status" value="1"/>
</dbReference>
<evidence type="ECO:0000256" key="4">
    <source>
        <dbReference type="ARBA" id="ARBA00022679"/>
    </source>
</evidence>
<dbReference type="Pfam" id="PF08447">
    <property type="entry name" value="PAS_3"/>
    <property type="match status" value="3"/>
</dbReference>
<feature type="domain" description="PAS" evidence="9">
    <location>
        <begin position="407"/>
        <end position="479"/>
    </location>
</feature>
<name>A0ABX0PJA1_9BURK</name>
<evidence type="ECO:0000256" key="6">
    <source>
        <dbReference type="PROSITE-ProRule" id="PRU00169"/>
    </source>
</evidence>
<dbReference type="InterPro" id="IPR035965">
    <property type="entry name" value="PAS-like_dom_sf"/>
</dbReference>
<dbReference type="PANTHER" id="PTHR43304:SF1">
    <property type="entry name" value="PAC DOMAIN-CONTAINING PROTEIN"/>
    <property type="match status" value="1"/>
</dbReference>
<dbReference type="PROSITE" id="PS50110">
    <property type="entry name" value="RESPONSE_REGULATORY"/>
    <property type="match status" value="1"/>
</dbReference>
<evidence type="ECO:0000256" key="3">
    <source>
        <dbReference type="ARBA" id="ARBA00022553"/>
    </source>
</evidence>
<dbReference type="PROSITE" id="PS50109">
    <property type="entry name" value="HIS_KIN"/>
    <property type="match status" value="1"/>
</dbReference>
<comment type="catalytic activity">
    <reaction evidence="1">
        <text>ATP + protein L-histidine = ADP + protein N-phospho-L-histidine.</text>
        <dbReference type="EC" id="2.7.13.3"/>
    </reaction>
</comment>
<keyword evidence="4" id="KW-0808">Transferase</keyword>
<keyword evidence="5" id="KW-0418">Kinase</keyword>
<feature type="domain" description="PAC" evidence="10">
    <location>
        <begin position="225"/>
        <end position="277"/>
    </location>
</feature>
<feature type="domain" description="PAS" evidence="9">
    <location>
        <begin position="532"/>
        <end position="603"/>
    </location>
</feature>
<protein>
    <recommendedName>
        <fullName evidence="2">histidine kinase</fullName>
        <ecNumber evidence="2">2.7.13.3</ecNumber>
    </recommendedName>
</protein>
<dbReference type="SMART" id="SM00091">
    <property type="entry name" value="PAS"/>
    <property type="match status" value="5"/>
</dbReference>
<dbReference type="SUPFAM" id="SSF52172">
    <property type="entry name" value="CheY-like"/>
    <property type="match status" value="1"/>
</dbReference>
<evidence type="ECO:0000256" key="1">
    <source>
        <dbReference type="ARBA" id="ARBA00000085"/>
    </source>
</evidence>